<dbReference type="InterPro" id="IPR013783">
    <property type="entry name" value="Ig-like_fold"/>
</dbReference>
<dbReference type="Pfam" id="PF09294">
    <property type="entry name" value="Interfer-bind"/>
    <property type="match status" value="1"/>
</dbReference>
<dbReference type="InterPro" id="IPR003961">
    <property type="entry name" value="FN3_dom"/>
</dbReference>
<dbReference type="Gene3D" id="2.60.40.10">
    <property type="entry name" value="Immunoglobulins"/>
    <property type="match status" value="1"/>
</dbReference>
<feature type="transmembrane region" description="Helical" evidence="2">
    <location>
        <begin position="227"/>
        <end position="247"/>
    </location>
</feature>
<keyword evidence="2" id="KW-1133">Transmembrane helix</keyword>
<feature type="domain" description="Fibronectin type-III" evidence="4">
    <location>
        <begin position="121"/>
        <end position="220"/>
    </location>
</feature>
<evidence type="ECO:0000313" key="5">
    <source>
        <dbReference type="EMBL" id="KAG5852383.1"/>
    </source>
</evidence>
<dbReference type="EMBL" id="JAFIRN010000003">
    <property type="protein sequence ID" value="KAG5852383.1"/>
    <property type="molecule type" value="Genomic_DNA"/>
</dbReference>
<organism evidence="5 6">
    <name type="scientific">Anguilla anguilla</name>
    <name type="common">European freshwater eel</name>
    <name type="synonym">Muraena anguilla</name>
    <dbReference type="NCBI Taxonomy" id="7936"/>
    <lineage>
        <taxon>Eukaryota</taxon>
        <taxon>Metazoa</taxon>
        <taxon>Chordata</taxon>
        <taxon>Craniata</taxon>
        <taxon>Vertebrata</taxon>
        <taxon>Euteleostomi</taxon>
        <taxon>Actinopterygii</taxon>
        <taxon>Neopterygii</taxon>
        <taxon>Teleostei</taxon>
        <taxon>Anguilliformes</taxon>
        <taxon>Anguillidae</taxon>
        <taxon>Anguilla</taxon>
    </lineage>
</organism>
<protein>
    <recommendedName>
        <fullName evidence="4">Fibronectin type-III domain-containing protein</fullName>
    </recommendedName>
</protein>
<dbReference type="PANTHER" id="PTHR20859:SF53">
    <property type="entry name" value="INTERLEUKIN-22 RECEPTOR SUBUNIT ALPHA-1"/>
    <property type="match status" value="1"/>
</dbReference>
<comment type="caution">
    <text evidence="5">The sequence shown here is derived from an EMBL/GenBank/DDBJ whole genome shotgun (WGS) entry which is preliminary data.</text>
</comment>
<proteinExistence type="predicted"/>
<sequence>MAPPHLTVLLLLLLPVVQCTLLAPLNVTIVSFNLEHILHWLPAPGTPGTAHFRVHFLHLSEVSWKPVPWCLKVDTETLSCDVTDSFVDSTSFYLARVQAFGSARRSNWTLSAHFNPILDTVLGPPQVSVSGCGSCLRLQIAPPTGRGPQHLLSRHLLSEFTCWVRRSGDHTQFSLRVFSEEFLVEHLEPGVEYCVTAVVTVNFNTRAEPSEPQCAYTSPPPIDTATILLIALCVACLLGVLFCGFFLSSRSALSLPKTLPQILLSIPSLVQNPRTAAPEHFSLVTILPLEPKNCPSAWAKLGPNADQEEEEEEDDDDDNDEKESYGHMVWEASSEPCNDGLLDPQCSQLEK</sequence>
<keyword evidence="3" id="KW-0732">Signal</keyword>
<keyword evidence="6" id="KW-1185">Reference proteome</keyword>
<dbReference type="OrthoDB" id="10031784at2759"/>
<accession>A0A9D3MTE5</accession>
<dbReference type="InterPro" id="IPR050650">
    <property type="entry name" value="Type-II_Cytokine-TF_Rcpt"/>
</dbReference>
<evidence type="ECO:0000259" key="4">
    <source>
        <dbReference type="PROSITE" id="PS50853"/>
    </source>
</evidence>
<keyword evidence="2" id="KW-0812">Transmembrane</keyword>
<dbReference type="InterPro" id="IPR036116">
    <property type="entry name" value="FN3_sf"/>
</dbReference>
<keyword evidence="2" id="KW-0472">Membrane</keyword>
<dbReference type="GO" id="GO:0004896">
    <property type="term" value="F:cytokine receptor activity"/>
    <property type="evidence" value="ECO:0007669"/>
    <property type="project" value="TreeGrafter"/>
</dbReference>
<dbReference type="GO" id="GO:0005886">
    <property type="term" value="C:plasma membrane"/>
    <property type="evidence" value="ECO:0007669"/>
    <property type="project" value="TreeGrafter"/>
</dbReference>
<dbReference type="AlphaFoldDB" id="A0A9D3MTE5"/>
<reference evidence="5" key="1">
    <citation type="submission" date="2021-01" db="EMBL/GenBank/DDBJ databases">
        <title>A chromosome-scale assembly of European eel, Anguilla anguilla.</title>
        <authorList>
            <person name="Henkel C."/>
            <person name="Jong-Raadsen S.A."/>
            <person name="Dufour S."/>
            <person name="Weltzien F.-A."/>
            <person name="Palstra A.P."/>
            <person name="Pelster B."/>
            <person name="Spaink H.P."/>
            <person name="Van Den Thillart G.E."/>
            <person name="Jansen H."/>
            <person name="Zahm M."/>
            <person name="Klopp C."/>
            <person name="Cedric C."/>
            <person name="Louis A."/>
            <person name="Berthelot C."/>
            <person name="Parey E."/>
            <person name="Roest Crollius H."/>
            <person name="Montfort J."/>
            <person name="Robinson-Rechavi M."/>
            <person name="Bucao C."/>
            <person name="Bouchez O."/>
            <person name="Gislard M."/>
            <person name="Lluch J."/>
            <person name="Milhes M."/>
            <person name="Lampietro C."/>
            <person name="Lopez Roques C."/>
            <person name="Donnadieu C."/>
            <person name="Braasch I."/>
            <person name="Desvignes T."/>
            <person name="Postlethwait J."/>
            <person name="Bobe J."/>
            <person name="Guiguen Y."/>
            <person name="Dirks R."/>
        </authorList>
    </citation>
    <scope>NUCLEOTIDE SEQUENCE</scope>
    <source>
        <strain evidence="5">Tag_6206</strain>
        <tissue evidence="5">Liver</tissue>
    </source>
</reference>
<dbReference type="OMA" id="PCSNIAL"/>
<evidence type="ECO:0000256" key="2">
    <source>
        <dbReference type="SAM" id="Phobius"/>
    </source>
</evidence>
<feature type="chain" id="PRO_5039369887" description="Fibronectin type-III domain-containing protein" evidence="3">
    <location>
        <begin position="20"/>
        <end position="351"/>
    </location>
</feature>
<evidence type="ECO:0000256" key="1">
    <source>
        <dbReference type="SAM" id="MobiDB-lite"/>
    </source>
</evidence>
<feature type="compositionally biased region" description="Acidic residues" evidence="1">
    <location>
        <begin position="306"/>
        <end position="321"/>
    </location>
</feature>
<gene>
    <name evidence="5" type="ORF">ANANG_G00061810</name>
</gene>
<dbReference type="PANTHER" id="PTHR20859">
    <property type="entry name" value="INTERFERON/INTERLEUKIN RECEPTOR"/>
    <property type="match status" value="1"/>
</dbReference>
<dbReference type="SUPFAM" id="SSF49265">
    <property type="entry name" value="Fibronectin type III"/>
    <property type="match status" value="2"/>
</dbReference>
<dbReference type="Proteomes" id="UP001044222">
    <property type="component" value="Unassembled WGS sequence"/>
</dbReference>
<dbReference type="InterPro" id="IPR015373">
    <property type="entry name" value="Interferon/interleukin_rcp_dom"/>
</dbReference>
<dbReference type="Pfam" id="PF01108">
    <property type="entry name" value="Tissue_fac"/>
    <property type="match status" value="1"/>
</dbReference>
<dbReference type="PROSITE" id="PS50853">
    <property type="entry name" value="FN3"/>
    <property type="match status" value="1"/>
</dbReference>
<feature type="region of interest" description="Disordered" evidence="1">
    <location>
        <begin position="298"/>
        <end position="351"/>
    </location>
</feature>
<name>A0A9D3MTE5_ANGAN</name>
<evidence type="ECO:0000313" key="6">
    <source>
        <dbReference type="Proteomes" id="UP001044222"/>
    </source>
</evidence>
<evidence type="ECO:0000256" key="3">
    <source>
        <dbReference type="SAM" id="SignalP"/>
    </source>
</evidence>
<feature type="signal peptide" evidence="3">
    <location>
        <begin position="1"/>
        <end position="19"/>
    </location>
</feature>